<comment type="caution">
    <text evidence="9">The sequence shown here is derived from an EMBL/GenBank/DDBJ whole genome shotgun (WGS) entry which is preliminary data.</text>
</comment>
<evidence type="ECO:0000259" key="8">
    <source>
        <dbReference type="Pfam" id="PF00482"/>
    </source>
</evidence>
<keyword evidence="4 7" id="KW-0812">Transmembrane</keyword>
<gene>
    <name evidence="9" type="ORF">DIT97_09705</name>
</gene>
<dbReference type="InterPro" id="IPR018076">
    <property type="entry name" value="T2SS_GspF_dom"/>
</dbReference>
<evidence type="ECO:0000256" key="1">
    <source>
        <dbReference type="ARBA" id="ARBA00004651"/>
    </source>
</evidence>
<dbReference type="GO" id="GO:0005886">
    <property type="term" value="C:plasma membrane"/>
    <property type="evidence" value="ECO:0007669"/>
    <property type="project" value="UniProtKB-SubCell"/>
</dbReference>
<comment type="subcellular location">
    <subcellularLocation>
        <location evidence="1">Cell membrane</location>
        <topology evidence="1">Multi-pass membrane protein</topology>
    </subcellularLocation>
</comment>
<evidence type="ECO:0000256" key="6">
    <source>
        <dbReference type="ARBA" id="ARBA00023136"/>
    </source>
</evidence>
<keyword evidence="3" id="KW-1003">Cell membrane</keyword>
<evidence type="ECO:0000313" key="10">
    <source>
        <dbReference type="Proteomes" id="UP000263642"/>
    </source>
</evidence>
<dbReference type="EMBL" id="DQAY01000056">
    <property type="protein sequence ID" value="HCO23302.1"/>
    <property type="molecule type" value="Genomic_DNA"/>
</dbReference>
<dbReference type="InterPro" id="IPR003004">
    <property type="entry name" value="GspF/PilC"/>
</dbReference>
<dbReference type="PANTHER" id="PTHR30012:SF0">
    <property type="entry name" value="TYPE II SECRETION SYSTEM PROTEIN F-RELATED"/>
    <property type="match status" value="1"/>
</dbReference>
<organism evidence="9 10">
    <name type="scientific">Gimesia maris</name>
    <dbReference type="NCBI Taxonomy" id="122"/>
    <lineage>
        <taxon>Bacteria</taxon>
        <taxon>Pseudomonadati</taxon>
        <taxon>Planctomycetota</taxon>
        <taxon>Planctomycetia</taxon>
        <taxon>Planctomycetales</taxon>
        <taxon>Planctomycetaceae</taxon>
        <taxon>Gimesia</taxon>
    </lineage>
</organism>
<dbReference type="Pfam" id="PF00482">
    <property type="entry name" value="T2SSF"/>
    <property type="match status" value="1"/>
</dbReference>
<evidence type="ECO:0000256" key="2">
    <source>
        <dbReference type="ARBA" id="ARBA00005745"/>
    </source>
</evidence>
<proteinExistence type="inferred from homology"/>
<protein>
    <recommendedName>
        <fullName evidence="8">Type II secretion system protein GspF domain-containing protein</fullName>
    </recommendedName>
</protein>
<keyword evidence="5 7" id="KW-1133">Transmembrane helix</keyword>
<keyword evidence="6 7" id="KW-0472">Membrane</keyword>
<sequence>MNSRDDSESNETSETRFELDELIALNEEIISLVQAGIPLELGLREMGNELPDRLGRITADLATRMERGSTLPEAMAAEGACFPRVYRVIVEAGIKSGKLTVALEEMSNYAWELFHLRRQIGMAMVYPLIVFSLAYGLFMIFLFEVLSRFNAAYDIFRLSESKPLQLLNSMQSTVVYWGMVPPLLLFLFAILWMRTGSSQLLNFKGTSRLIGWIPGVQKIANYYRYGNFSELMSLLIQQNIPFAESVVLAAEATGDDQLVKSASLMADRHLQAQPETVISTKEYGWPPLLTWLLTTKNHQGDLSLALKNAADMYRRKATSYTRWFRVLFPIFTGAIIGGGTVLCYSLVLFLPFSDMLKQLAQP</sequence>
<dbReference type="Proteomes" id="UP000263642">
    <property type="component" value="Unassembled WGS sequence"/>
</dbReference>
<feature type="transmembrane region" description="Helical" evidence="7">
    <location>
        <begin position="123"/>
        <end position="143"/>
    </location>
</feature>
<evidence type="ECO:0000256" key="4">
    <source>
        <dbReference type="ARBA" id="ARBA00022692"/>
    </source>
</evidence>
<evidence type="ECO:0000313" key="9">
    <source>
        <dbReference type="EMBL" id="HCO23302.1"/>
    </source>
</evidence>
<dbReference type="InterPro" id="IPR042094">
    <property type="entry name" value="T2SS_GspF_sf"/>
</dbReference>
<feature type="transmembrane region" description="Helical" evidence="7">
    <location>
        <begin position="323"/>
        <end position="352"/>
    </location>
</feature>
<accession>A0A3D3R5F1</accession>
<reference evidence="9 10" key="1">
    <citation type="journal article" date="2018" name="Nat. Biotechnol.">
        <title>A standardized bacterial taxonomy based on genome phylogeny substantially revises the tree of life.</title>
        <authorList>
            <person name="Parks D.H."/>
            <person name="Chuvochina M."/>
            <person name="Waite D.W."/>
            <person name="Rinke C."/>
            <person name="Skarshewski A."/>
            <person name="Chaumeil P.A."/>
            <person name="Hugenholtz P."/>
        </authorList>
    </citation>
    <scope>NUCLEOTIDE SEQUENCE [LARGE SCALE GENOMIC DNA]</scope>
    <source>
        <strain evidence="9">UBA9375</strain>
    </source>
</reference>
<evidence type="ECO:0000256" key="3">
    <source>
        <dbReference type="ARBA" id="ARBA00022475"/>
    </source>
</evidence>
<name>A0A3D3R5F1_9PLAN</name>
<feature type="domain" description="Type II secretion system protein GspF" evidence="8">
    <location>
        <begin position="29"/>
        <end position="145"/>
    </location>
</feature>
<evidence type="ECO:0000256" key="5">
    <source>
        <dbReference type="ARBA" id="ARBA00022989"/>
    </source>
</evidence>
<dbReference type="AlphaFoldDB" id="A0A3D3R5F1"/>
<dbReference type="PANTHER" id="PTHR30012">
    <property type="entry name" value="GENERAL SECRETION PATHWAY PROTEIN"/>
    <property type="match status" value="1"/>
</dbReference>
<evidence type="ECO:0000256" key="7">
    <source>
        <dbReference type="SAM" id="Phobius"/>
    </source>
</evidence>
<comment type="similarity">
    <text evidence="2">Belongs to the GSP F family.</text>
</comment>
<dbReference type="Gene3D" id="1.20.81.30">
    <property type="entry name" value="Type II secretion system (T2SS), domain F"/>
    <property type="match status" value="2"/>
</dbReference>
<feature type="transmembrane region" description="Helical" evidence="7">
    <location>
        <begin position="174"/>
        <end position="193"/>
    </location>
</feature>
<dbReference type="RefSeq" id="WP_154929705.1">
    <property type="nucleotide sequence ID" value="NZ_CAXBMG010000057.1"/>
</dbReference>